<dbReference type="PANTHER" id="PTHR47332:SF4">
    <property type="entry name" value="SET DOMAIN-CONTAINING PROTEIN 5"/>
    <property type="match status" value="1"/>
</dbReference>
<feature type="region of interest" description="Disordered" evidence="1">
    <location>
        <begin position="99"/>
        <end position="122"/>
    </location>
</feature>
<dbReference type="Pfam" id="PF00856">
    <property type="entry name" value="SET"/>
    <property type="match status" value="1"/>
</dbReference>
<evidence type="ECO:0000256" key="1">
    <source>
        <dbReference type="SAM" id="MobiDB-lite"/>
    </source>
</evidence>
<feature type="domain" description="SET" evidence="2">
    <location>
        <begin position="178"/>
        <end position="327"/>
    </location>
</feature>
<feature type="region of interest" description="Disordered" evidence="1">
    <location>
        <begin position="155"/>
        <end position="182"/>
    </location>
</feature>
<dbReference type="InterPro" id="IPR046341">
    <property type="entry name" value="SET_dom_sf"/>
</dbReference>
<sequence>MAAASIGPRDERAGEIAKKAAEMWYANETTTLTHARRAAKETVLRKWTEKWKKTYPREYEDYEEHREMLRKVLEKLSVPDILGTEKGIQALANFLNREPSRRQAGRVAKRNPSQKATKKASSCPTRRFLFKMGDGVWPNGTQKFVLHNAPIYDGDEDDGFPSPSGEDSSPTPPPPSPDPPYFFVGDAGWKGAGLFAARDIPAGALILVDRPIAIVPSNVRTREVFDAVLPRLSHRSRDRLLALANCKPLTEYPVVEGIALTNAVQVALPVPPDAPPQEYGAVFPLVCRANHSCGLNASVKWDPASFSASMYALRAYRKGEEILNQYIDVLTPRAKRQADLVRYGFTCACAHCAEGMHGLRVPFLDDCARAHALLGDAEGFRECAQEVVQLCVGLDAERAEMFARWIEDPSTYEGWGTRARDRILFEKRKEREPDPDDLDISVPW</sequence>
<dbReference type="PANTHER" id="PTHR47332">
    <property type="entry name" value="SET DOMAIN-CONTAINING PROTEIN 5"/>
    <property type="match status" value="1"/>
</dbReference>
<gene>
    <name evidence="3" type="ORF">B0H17DRAFT_1216277</name>
</gene>
<organism evidence="3 4">
    <name type="scientific">Mycena rosella</name>
    <name type="common">Pink bonnet</name>
    <name type="synonym">Agaricus rosellus</name>
    <dbReference type="NCBI Taxonomy" id="1033263"/>
    <lineage>
        <taxon>Eukaryota</taxon>
        <taxon>Fungi</taxon>
        <taxon>Dikarya</taxon>
        <taxon>Basidiomycota</taxon>
        <taxon>Agaricomycotina</taxon>
        <taxon>Agaricomycetes</taxon>
        <taxon>Agaricomycetidae</taxon>
        <taxon>Agaricales</taxon>
        <taxon>Marasmiineae</taxon>
        <taxon>Mycenaceae</taxon>
        <taxon>Mycena</taxon>
    </lineage>
</organism>
<dbReference type="InterPro" id="IPR001214">
    <property type="entry name" value="SET_dom"/>
</dbReference>
<accession>A0AAD7C9J0</accession>
<comment type="caution">
    <text evidence="3">The sequence shown here is derived from an EMBL/GenBank/DDBJ whole genome shotgun (WGS) entry which is preliminary data.</text>
</comment>
<dbReference type="EMBL" id="JARKIE010000411">
    <property type="protein sequence ID" value="KAJ7642907.1"/>
    <property type="molecule type" value="Genomic_DNA"/>
</dbReference>
<protein>
    <recommendedName>
        <fullName evidence="2">SET domain-containing protein</fullName>
    </recommendedName>
</protein>
<dbReference type="Gene3D" id="2.170.270.10">
    <property type="entry name" value="SET domain"/>
    <property type="match status" value="1"/>
</dbReference>
<name>A0AAD7C9J0_MYCRO</name>
<dbReference type="AlphaFoldDB" id="A0AAD7C9J0"/>
<dbReference type="Proteomes" id="UP001221757">
    <property type="component" value="Unassembled WGS sequence"/>
</dbReference>
<reference evidence="3" key="1">
    <citation type="submission" date="2023-03" db="EMBL/GenBank/DDBJ databases">
        <title>Massive genome expansion in bonnet fungi (Mycena s.s.) driven by repeated elements and novel gene families across ecological guilds.</title>
        <authorList>
            <consortium name="Lawrence Berkeley National Laboratory"/>
            <person name="Harder C.B."/>
            <person name="Miyauchi S."/>
            <person name="Viragh M."/>
            <person name="Kuo A."/>
            <person name="Thoen E."/>
            <person name="Andreopoulos B."/>
            <person name="Lu D."/>
            <person name="Skrede I."/>
            <person name="Drula E."/>
            <person name="Henrissat B."/>
            <person name="Morin E."/>
            <person name="Kohler A."/>
            <person name="Barry K."/>
            <person name="LaButti K."/>
            <person name="Morin E."/>
            <person name="Salamov A."/>
            <person name="Lipzen A."/>
            <person name="Mereny Z."/>
            <person name="Hegedus B."/>
            <person name="Baldrian P."/>
            <person name="Stursova M."/>
            <person name="Weitz H."/>
            <person name="Taylor A."/>
            <person name="Grigoriev I.V."/>
            <person name="Nagy L.G."/>
            <person name="Martin F."/>
            <person name="Kauserud H."/>
        </authorList>
    </citation>
    <scope>NUCLEOTIDE SEQUENCE</scope>
    <source>
        <strain evidence="3">CBHHK067</strain>
    </source>
</reference>
<dbReference type="InterPro" id="IPR053185">
    <property type="entry name" value="SET_domain_protein"/>
</dbReference>
<evidence type="ECO:0000313" key="3">
    <source>
        <dbReference type="EMBL" id="KAJ7642907.1"/>
    </source>
</evidence>
<evidence type="ECO:0000259" key="2">
    <source>
        <dbReference type="PROSITE" id="PS50280"/>
    </source>
</evidence>
<proteinExistence type="predicted"/>
<dbReference type="CDD" id="cd20071">
    <property type="entry name" value="SET_SMYD"/>
    <property type="match status" value="1"/>
</dbReference>
<evidence type="ECO:0000313" key="4">
    <source>
        <dbReference type="Proteomes" id="UP001221757"/>
    </source>
</evidence>
<keyword evidence="4" id="KW-1185">Reference proteome</keyword>
<feature type="compositionally biased region" description="Polar residues" evidence="1">
    <location>
        <begin position="111"/>
        <end position="122"/>
    </location>
</feature>
<dbReference type="PROSITE" id="PS50280">
    <property type="entry name" value="SET"/>
    <property type="match status" value="1"/>
</dbReference>
<feature type="compositionally biased region" description="Pro residues" evidence="1">
    <location>
        <begin position="170"/>
        <end position="180"/>
    </location>
</feature>
<dbReference type="SUPFAM" id="SSF82199">
    <property type="entry name" value="SET domain"/>
    <property type="match status" value="1"/>
</dbReference>